<evidence type="ECO:0000256" key="5">
    <source>
        <dbReference type="ARBA" id="ARBA00022801"/>
    </source>
</evidence>
<sequence>MAAPVLSLPEIKRPFQLFVDISNHTAHRVLTQDWAGAKKPVGYLSKLLDPVSRGWPTCLQAIVAVAILVEEAKKVTFRASLTIYSPHNVRSIVQQKADKWLTDARLLKYEAILTHFQDPELKTTPAQNPAQFLFGAVPGDPLHNCAEIVELQTKIRPDLEEEELEEGGKWFVDGSARVVEGKRKSGYAVINGKTGEVVESRPLSAGWLAQAWDQDDRVCLQYDKMFCFTKDKEGMDPENKMKQVSTKKDCSDHIRLQATWFSKQRKAEEDFCLSARGENKPQELD</sequence>
<feature type="domain" description="Reverse transcriptase RNase H-like" evidence="7">
    <location>
        <begin position="12"/>
        <end position="116"/>
    </location>
</feature>
<dbReference type="Gene3D" id="3.30.420.10">
    <property type="entry name" value="Ribonuclease H-like superfamily/Ribonuclease H"/>
    <property type="match status" value="1"/>
</dbReference>
<dbReference type="InterPro" id="IPR051320">
    <property type="entry name" value="Viral_Replic_Matur_Polypro"/>
</dbReference>
<keyword evidence="3" id="KW-0540">Nuclease</keyword>
<dbReference type="Gene3D" id="3.10.20.370">
    <property type="match status" value="1"/>
</dbReference>
<comment type="caution">
    <text evidence="8">The sequence shown here is derived from an EMBL/GenBank/DDBJ whole genome shotgun (WGS) entry which is preliminary data.</text>
</comment>
<name>A0A218VDK5_9PASE</name>
<evidence type="ECO:0000256" key="4">
    <source>
        <dbReference type="ARBA" id="ARBA00022759"/>
    </source>
</evidence>
<evidence type="ECO:0000256" key="2">
    <source>
        <dbReference type="ARBA" id="ARBA00022695"/>
    </source>
</evidence>
<dbReference type="InterPro" id="IPR043502">
    <property type="entry name" value="DNA/RNA_pol_sf"/>
</dbReference>
<evidence type="ECO:0000256" key="6">
    <source>
        <dbReference type="ARBA" id="ARBA00022918"/>
    </source>
</evidence>
<dbReference type="GO" id="GO:0004519">
    <property type="term" value="F:endonuclease activity"/>
    <property type="evidence" value="ECO:0007669"/>
    <property type="project" value="UniProtKB-KW"/>
</dbReference>
<protein>
    <submittedName>
        <fullName evidence="8">Gag-Pol polyprotein</fullName>
    </submittedName>
</protein>
<evidence type="ECO:0000256" key="1">
    <source>
        <dbReference type="ARBA" id="ARBA00022679"/>
    </source>
</evidence>
<keyword evidence="6" id="KW-0695">RNA-directed DNA polymerase</keyword>
<dbReference type="GO" id="GO:0016787">
    <property type="term" value="F:hydrolase activity"/>
    <property type="evidence" value="ECO:0007669"/>
    <property type="project" value="UniProtKB-KW"/>
</dbReference>
<dbReference type="InterPro" id="IPR041373">
    <property type="entry name" value="RT_RNaseH"/>
</dbReference>
<dbReference type="STRING" id="299123.ENSLSDP00000020056"/>
<dbReference type="GO" id="GO:0003964">
    <property type="term" value="F:RNA-directed DNA polymerase activity"/>
    <property type="evidence" value="ECO:0007669"/>
    <property type="project" value="UniProtKB-KW"/>
</dbReference>
<keyword evidence="1" id="KW-0808">Transferase</keyword>
<dbReference type="PANTHER" id="PTHR33064">
    <property type="entry name" value="POL PROTEIN"/>
    <property type="match status" value="1"/>
</dbReference>
<dbReference type="EMBL" id="MUZQ01000007">
    <property type="protein sequence ID" value="OWK63996.1"/>
    <property type="molecule type" value="Genomic_DNA"/>
</dbReference>
<evidence type="ECO:0000256" key="3">
    <source>
        <dbReference type="ARBA" id="ARBA00022722"/>
    </source>
</evidence>
<dbReference type="AlphaFoldDB" id="A0A218VDK5"/>
<dbReference type="Proteomes" id="UP000197619">
    <property type="component" value="Unassembled WGS sequence"/>
</dbReference>
<evidence type="ECO:0000259" key="7">
    <source>
        <dbReference type="Pfam" id="PF17917"/>
    </source>
</evidence>
<gene>
    <name evidence="8" type="primary">GAG-POL_2</name>
    <name evidence="8" type="ORF">RLOC_00011878</name>
</gene>
<dbReference type="Pfam" id="PF17917">
    <property type="entry name" value="RT_RNaseH"/>
    <property type="match status" value="1"/>
</dbReference>
<reference evidence="8 9" key="1">
    <citation type="submission" date="2017-05" db="EMBL/GenBank/DDBJ databases">
        <title>Genome of assembly of the Bengalese finch, Lonchura striata domestica.</title>
        <authorList>
            <person name="Colquitt B.M."/>
            <person name="Brainard M.S."/>
        </authorList>
    </citation>
    <scope>NUCLEOTIDE SEQUENCE [LARGE SCALE GENOMIC DNA]</scope>
    <source>
        <strain evidence="8">White83orange57</strain>
    </source>
</reference>
<keyword evidence="4" id="KW-0255">Endonuclease</keyword>
<dbReference type="GO" id="GO:0003676">
    <property type="term" value="F:nucleic acid binding"/>
    <property type="evidence" value="ECO:0007669"/>
    <property type="project" value="InterPro"/>
</dbReference>
<dbReference type="PANTHER" id="PTHR33064:SF36">
    <property type="entry name" value="CCHC-TYPE DOMAIN-CONTAINING PROTEIN"/>
    <property type="match status" value="1"/>
</dbReference>
<proteinExistence type="predicted"/>
<evidence type="ECO:0000313" key="8">
    <source>
        <dbReference type="EMBL" id="OWK63996.1"/>
    </source>
</evidence>
<keyword evidence="5" id="KW-0378">Hydrolase</keyword>
<accession>A0A218VDK5</accession>
<organism evidence="8 9">
    <name type="scientific">Lonchura striata</name>
    <name type="common">white-rumped munia</name>
    <dbReference type="NCBI Taxonomy" id="40157"/>
    <lineage>
        <taxon>Eukaryota</taxon>
        <taxon>Metazoa</taxon>
        <taxon>Chordata</taxon>
        <taxon>Craniata</taxon>
        <taxon>Vertebrata</taxon>
        <taxon>Euteleostomi</taxon>
        <taxon>Archelosauria</taxon>
        <taxon>Archosauria</taxon>
        <taxon>Dinosauria</taxon>
        <taxon>Saurischia</taxon>
        <taxon>Theropoda</taxon>
        <taxon>Coelurosauria</taxon>
        <taxon>Aves</taxon>
        <taxon>Neognathae</taxon>
        <taxon>Neoaves</taxon>
        <taxon>Telluraves</taxon>
        <taxon>Australaves</taxon>
        <taxon>Passeriformes</taxon>
        <taxon>Passeroidea</taxon>
        <taxon>Estrildidae</taxon>
        <taxon>Estrildinae</taxon>
        <taxon>Lonchura</taxon>
    </lineage>
</organism>
<keyword evidence="2" id="KW-0548">Nucleotidyltransferase</keyword>
<dbReference type="InterPro" id="IPR036397">
    <property type="entry name" value="RNaseH_sf"/>
</dbReference>
<keyword evidence="9" id="KW-1185">Reference proteome</keyword>
<evidence type="ECO:0000313" key="9">
    <source>
        <dbReference type="Proteomes" id="UP000197619"/>
    </source>
</evidence>
<dbReference type="SUPFAM" id="SSF56672">
    <property type="entry name" value="DNA/RNA polymerases"/>
    <property type="match status" value="1"/>
</dbReference>